<dbReference type="Gramene" id="PGSC0003DMT400091400">
    <property type="protein sequence ID" value="PGSC0003DMT400091400"/>
    <property type="gene ID" value="PGSC0003DMG400040971"/>
</dbReference>
<dbReference type="HOGENOM" id="CLU_967743_0_0_1"/>
<keyword evidence="1" id="KW-0175">Coiled coil</keyword>
<dbReference type="Proteomes" id="UP000011115">
    <property type="component" value="Unassembled WGS sequence"/>
</dbReference>
<dbReference type="EnsemblPlants" id="PGSC0003DMT400091400">
    <property type="protein sequence ID" value="PGSC0003DMT400091400"/>
    <property type="gene ID" value="PGSC0003DMG400040971"/>
</dbReference>
<dbReference type="InParanoid" id="M1DMI1"/>
<accession>M1DMI1</accession>
<reference evidence="3" key="2">
    <citation type="submission" date="2015-06" db="UniProtKB">
        <authorList>
            <consortium name="EnsemblPlants"/>
        </authorList>
    </citation>
    <scope>IDENTIFICATION</scope>
    <source>
        <strain evidence="3">DM1-3 516 R44</strain>
    </source>
</reference>
<keyword evidence="4" id="KW-1185">Reference proteome</keyword>
<reference evidence="4" key="1">
    <citation type="journal article" date="2011" name="Nature">
        <title>Genome sequence and analysis of the tuber crop potato.</title>
        <authorList>
            <consortium name="The Potato Genome Sequencing Consortium"/>
        </authorList>
    </citation>
    <scope>NUCLEOTIDE SEQUENCE [LARGE SCALE GENOMIC DNA]</scope>
    <source>
        <strain evidence="4">cv. DM1-3 516 R44</strain>
    </source>
</reference>
<feature type="coiled-coil region" evidence="1">
    <location>
        <begin position="133"/>
        <end position="160"/>
    </location>
</feature>
<name>M1DMI1_SOLTU</name>
<evidence type="ECO:0000313" key="4">
    <source>
        <dbReference type="Proteomes" id="UP000011115"/>
    </source>
</evidence>
<evidence type="ECO:0000256" key="2">
    <source>
        <dbReference type="SAM" id="MobiDB-lite"/>
    </source>
</evidence>
<organism evidence="3 4">
    <name type="scientific">Solanum tuberosum</name>
    <name type="common">Potato</name>
    <dbReference type="NCBI Taxonomy" id="4113"/>
    <lineage>
        <taxon>Eukaryota</taxon>
        <taxon>Viridiplantae</taxon>
        <taxon>Streptophyta</taxon>
        <taxon>Embryophyta</taxon>
        <taxon>Tracheophyta</taxon>
        <taxon>Spermatophyta</taxon>
        <taxon>Magnoliopsida</taxon>
        <taxon>eudicotyledons</taxon>
        <taxon>Gunneridae</taxon>
        <taxon>Pentapetalae</taxon>
        <taxon>asterids</taxon>
        <taxon>lamiids</taxon>
        <taxon>Solanales</taxon>
        <taxon>Solanaceae</taxon>
        <taxon>Solanoideae</taxon>
        <taxon>Solaneae</taxon>
        <taxon>Solanum</taxon>
    </lineage>
</organism>
<evidence type="ECO:0000313" key="3">
    <source>
        <dbReference type="EnsemblPlants" id="PGSC0003DMT400091400"/>
    </source>
</evidence>
<dbReference type="PaxDb" id="4113-PGSC0003DMT400091400"/>
<proteinExistence type="predicted"/>
<evidence type="ECO:0008006" key="5">
    <source>
        <dbReference type="Google" id="ProtNLM"/>
    </source>
</evidence>
<sequence>MNTNSLGPPIGYEPASLERRAPTTSEVATFLIVVLSPFHIRSLAGTRSLANLSCRAFVVVESFPAHYRLSPLSGKRYLELVYVDKLTKHPYFTKSKAPKDSFPDQNSQKGKAVMGDNNEEIDLTDVVVAQSTVADQNELIMQLMQQIAEMRVEMQRRQNLPNPIFAFNPLGDGRPPLHFPPPSAEQVQNPPSNPAQNPPIIDLTSPNPHHTSVSYQTPPPPQGCALVPKEGQNKQKIDQAFPKLSHLYQSFSMQIGVGEGIKNLIKEGDIMLEEMIEAPVILDSEPKE</sequence>
<evidence type="ECO:0000256" key="1">
    <source>
        <dbReference type="SAM" id="Coils"/>
    </source>
</evidence>
<protein>
    <recommendedName>
        <fullName evidence="5">Integrase core domain containing protein</fullName>
    </recommendedName>
</protein>
<feature type="region of interest" description="Disordered" evidence="2">
    <location>
        <begin position="169"/>
        <end position="219"/>
    </location>
</feature>
<dbReference type="AlphaFoldDB" id="M1DMI1"/>
<feature type="compositionally biased region" description="Polar residues" evidence="2">
    <location>
        <begin position="204"/>
        <end position="216"/>
    </location>
</feature>